<gene>
    <name evidence="6" type="ORF">V474_24220</name>
</gene>
<keyword evidence="4 5" id="KW-0472">Membrane</keyword>
<keyword evidence="3 5" id="KW-1133">Transmembrane helix</keyword>
<dbReference type="SUPFAM" id="SSF161084">
    <property type="entry name" value="MAPEG domain-like"/>
    <property type="match status" value="1"/>
</dbReference>
<dbReference type="InterPro" id="IPR001129">
    <property type="entry name" value="Membr-assoc_MAPEG"/>
</dbReference>
<dbReference type="PATRIC" id="fig|1114963.3.peg.3698"/>
<keyword evidence="2 5" id="KW-0812">Transmembrane</keyword>
<dbReference type="EMBL" id="JACU01000008">
    <property type="protein sequence ID" value="KMS52658.1"/>
    <property type="molecule type" value="Genomic_DNA"/>
</dbReference>
<feature type="transmembrane region" description="Helical" evidence="5">
    <location>
        <begin position="150"/>
        <end position="174"/>
    </location>
</feature>
<reference evidence="6 7" key="1">
    <citation type="journal article" date="2015" name="G3 (Bethesda)">
        <title>Insights into Ongoing Evolution of the Hexachlorocyclohexane Catabolic Pathway from Comparative Genomics of Ten Sphingomonadaceae Strains.</title>
        <authorList>
            <person name="Pearce S.L."/>
            <person name="Oakeshott J.G."/>
            <person name="Pandey G."/>
        </authorList>
    </citation>
    <scope>NUCLEOTIDE SEQUENCE [LARGE SCALE GENOMIC DNA]</scope>
    <source>
        <strain evidence="6 7">LL02</strain>
    </source>
</reference>
<accession>A0A0J7XNI9</accession>
<comment type="subcellular location">
    <subcellularLocation>
        <location evidence="1">Membrane</location>
    </subcellularLocation>
</comment>
<sequence>MTAMHDFRQEQRGVAWAMASALVLTIGIMGVALMMDHGAAVPFVSRLQFAIRADLLVVAWLAAGVANVARLRFFSESDIAGSGGGPGSDKVRVAGAILQNTFEQASLAVAAHLIVAASFDRSNALIAALAGLFAVGRLLFWLGYRHGAKGRAFGFALTFYPSVLALLASAAVIARG</sequence>
<dbReference type="Pfam" id="PF01124">
    <property type="entry name" value="MAPEG"/>
    <property type="match status" value="1"/>
</dbReference>
<dbReference type="OrthoDB" id="582367at2"/>
<evidence type="ECO:0000256" key="1">
    <source>
        <dbReference type="ARBA" id="ARBA00004370"/>
    </source>
</evidence>
<dbReference type="GO" id="GO:0005765">
    <property type="term" value="C:lysosomal membrane"/>
    <property type="evidence" value="ECO:0007669"/>
    <property type="project" value="TreeGrafter"/>
</dbReference>
<evidence type="ECO:0000256" key="4">
    <source>
        <dbReference type="ARBA" id="ARBA00023136"/>
    </source>
</evidence>
<feature type="transmembrane region" description="Helical" evidence="5">
    <location>
        <begin position="47"/>
        <end position="69"/>
    </location>
</feature>
<keyword evidence="7" id="KW-1185">Reference proteome</keyword>
<protein>
    <recommendedName>
        <fullName evidence="8">MAPEG family protein</fullName>
    </recommendedName>
</protein>
<evidence type="ECO:0000256" key="3">
    <source>
        <dbReference type="ARBA" id="ARBA00022989"/>
    </source>
</evidence>
<dbReference type="GO" id="GO:0045055">
    <property type="term" value="P:regulated exocytosis"/>
    <property type="evidence" value="ECO:0007669"/>
    <property type="project" value="TreeGrafter"/>
</dbReference>
<evidence type="ECO:0000313" key="6">
    <source>
        <dbReference type="EMBL" id="KMS52658.1"/>
    </source>
</evidence>
<feature type="transmembrane region" description="Helical" evidence="5">
    <location>
        <begin position="14"/>
        <end position="35"/>
    </location>
</feature>
<dbReference type="RefSeq" id="WP_059152731.1">
    <property type="nucleotide sequence ID" value="NZ_KQ130456.1"/>
</dbReference>
<name>A0A0J7XNI9_9SPHN</name>
<dbReference type="PANTHER" id="PTHR31004:SF1">
    <property type="entry name" value="TRANSMEMBRANE PROTEIN 79"/>
    <property type="match status" value="1"/>
</dbReference>
<dbReference type="AlphaFoldDB" id="A0A0J7XNI9"/>
<dbReference type="PANTHER" id="PTHR31004">
    <property type="entry name" value="TRANSMEMBRANE PROTEIN 79"/>
    <property type="match status" value="1"/>
</dbReference>
<evidence type="ECO:0000256" key="5">
    <source>
        <dbReference type="SAM" id="Phobius"/>
    </source>
</evidence>
<evidence type="ECO:0000256" key="2">
    <source>
        <dbReference type="ARBA" id="ARBA00022692"/>
    </source>
</evidence>
<evidence type="ECO:0008006" key="8">
    <source>
        <dbReference type="Google" id="ProtNLM"/>
    </source>
</evidence>
<dbReference type="InterPro" id="IPR023352">
    <property type="entry name" value="MAPEG-like_dom_sf"/>
</dbReference>
<dbReference type="Gene3D" id="1.20.120.550">
    <property type="entry name" value="Membrane associated eicosanoid/glutathione metabolism-like domain"/>
    <property type="match status" value="1"/>
</dbReference>
<evidence type="ECO:0000313" key="7">
    <source>
        <dbReference type="Proteomes" id="UP000052268"/>
    </source>
</evidence>
<proteinExistence type="predicted"/>
<comment type="caution">
    <text evidence="6">The sequence shown here is derived from an EMBL/GenBank/DDBJ whole genome shotgun (WGS) entry which is preliminary data.</text>
</comment>
<organism evidence="6 7">
    <name type="scientific">Novosphingobium barchaimii LL02</name>
    <dbReference type="NCBI Taxonomy" id="1114963"/>
    <lineage>
        <taxon>Bacteria</taxon>
        <taxon>Pseudomonadati</taxon>
        <taxon>Pseudomonadota</taxon>
        <taxon>Alphaproteobacteria</taxon>
        <taxon>Sphingomonadales</taxon>
        <taxon>Sphingomonadaceae</taxon>
        <taxon>Novosphingobium</taxon>
    </lineage>
</organism>
<feature type="transmembrane region" description="Helical" evidence="5">
    <location>
        <begin position="124"/>
        <end position="144"/>
    </location>
</feature>
<dbReference type="Proteomes" id="UP000052268">
    <property type="component" value="Unassembled WGS sequence"/>
</dbReference>